<feature type="transmembrane region" description="Helical" evidence="2">
    <location>
        <begin position="180"/>
        <end position="205"/>
    </location>
</feature>
<feature type="compositionally biased region" description="Basic and acidic residues" evidence="1">
    <location>
        <begin position="240"/>
        <end position="263"/>
    </location>
</feature>
<feature type="transmembrane region" description="Helical" evidence="2">
    <location>
        <begin position="90"/>
        <end position="113"/>
    </location>
</feature>
<evidence type="ECO:0000256" key="2">
    <source>
        <dbReference type="SAM" id="Phobius"/>
    </source>
</evidence>
<dbReference type="EMBL" id="BAAAHD010000018">
    <property type="protein sequence ID" value="GAA0557578.1"/>
    <property type="molecule type" value="Genomic_DNA"/>
</dbReference>
<keyword evidence="4" id="KW-1185">Reference proteome</keyword>
<feature type="region of interest" description="Disordered" evidence="1">
    <location>
        <begin position="223"/>
        <end position="293"/>
    </location>
</feature>
<name>A0ABN1E2J6_9ACTN</name>
<evidence type="ECO:0008006" key="5">
    <source>
        <dbReference type="Google" id="ProtNLM"/>
    </source>
</evidence>
<feature type="transmembrane region" description="Helical" evidence="2">
    <location>
        <begin position="48"/>
        <end position="69"/>
    </location>
</feature>
<evidence type="ECO:0000313" key="3">
    <source>
        <dbReference type="EMBL" id="GAA0557578.1"/>
    </source>
</evidence>
<feature type="transmembrane region" description="Helical" evidence="2">
    <location>
        <begin position="119"/>
        <end position="142"/>
    </location>
</feature>
<dbReference type="Proteomes" id="UP001501427">
    <property type="component" value="Unassembled WGS sequence"/>
</dbReference>
<keyword evidence="2" id="KW-0812">Transmembrane</keyword>
<feature type="transmembrane region" description="Helical" evidence="2">
    <location>
        <begin position="154"/>
        <end position="174"/>
    </location>
</feature>
<organism evidence="3 4">
    <name type="scientific">Actinomadura livida</name>
    <dbReference type="NCBI Taxonomy" id="79909"/>
    <lineage>
        <taxon>Bacteria</taxon>
        <taxon>Bacillati</taxon>
        <taxon>Actinomycetota</taxon>
        <taxon>Actinomycetes</taxon>
        <taxon>Streptosporangiales</taxon>
        <taxon>Thermomonosporaceae</taxon>
        <taxon>Actinomadura</taxon>
    </lineage>
</organism>
<keyword evidence="2" id="KW-0472">Membrane</keyword>
<comment type="caution">
    <text evidence="3">The sequence shown here is derived from an EMBL/GenBank/DDBJ whole genome shotgun (WGS) entry which is preliminary data.</text>
</comment>
<gene>
    <name evidence="3" type="ORF">GCM10009546_19590</name>
</gene>
<accession>A0ABN1E2J6</accession>
<evidence type="ECO:0000256" key="1">
    <source>
        <dbReference type="SAM" id="MobiDB-lite"/>
    </source>
</evidence>
<evidence type="ECO:0000313" key="4">
    <source>
        <dbReference type="Proteomes" id="UP001501427"/>
    </source>
</evidence>
<protein>
    <recommendedName>
        <fullName evidence="5">Ferric reductase</fullName>
    </recommendedName>
</protein>
<keyword evidence="2" id="KW-1133">Transmembrane helix</keyword>
<proteinExistence type="predicted"/>
<reference evidence="3 4" key="1">
    <citation type="journal article" date="2019" name="Int. J. Syst. Evol. Microbiol.">
        <title>The Global Catalogue of Microorganisms (GCM) 10K type strain sequencing project: providing services to taxonomists for standard genome sequencing and annotation.</title>
        <authorList>
            <consortium name="The Broad Institute Genomics Platform"/>
            <consortium name="The Broad Institute Genome Sequencing Center for Infectious Disease"/>
            <person name="Wu L."/>
            <person name="Ma J."/>
        </authorList>
    </citation>
    <scope>NUCLEOTIDE SEQUENCE [LARGE SCALE GENOMIC DNA]</scope>
    <source>
        <strain evidence="3 4">JCM 10667</strain>
    </source>
</reference>
<sequence length="293" mass="31598">MRIRNSDDPMVPTWALRLVLAGALLVLVGAATPQGAVAVANVQYFLNFFAGVFALVSMTVAVMSGLLATDRLILKIRHRVLAQALHRASAIVVVAMLVAHVAVKVMAGLALPVNVVVPAGGAVGLGTIAVDLMLVIVISGLLRARFANRGKVWMWRSVHVLAYLAWPFAIVHGLTAGRAAANWVVLSYVMSVVFVVLALITRIIVVVKPRELNRVDDEIAPFSRPDGAGRRRDRRAMAAMEHEEARAAAAARARETDPFGDHDYDADDDPRGTVQDPRGMPVYGGGRDTEVYR</sequence>